<evidence type="ECO:0000313" key="3">
    <source>
        <dbReference type="Proteomes" id="UP001169242"/>
    </source>
</evidence>
<dbReference type="Pfam" id="PF01471">
    <property type="entry name" value="PG_binding_1"/>
    <property type="match status" value="1"/>
</dbReference>
<dbReference type="InterPro" id="IPR002477">
    <property type="entry name" value="Peptidoglycan-bd-like"/>
</dbReference>
<dbReference type="RefSeq" id="WP_271013518.1">
    <property type="nucleotide sequence ID" value="NZ_JAQIFT010000068.1"/>
</dbReference>
<evidence type="ECO:0000313" key="2">
    <source>
        <dbReference type="EMBL" id="MDA3733810.1"/>
    </source>
</evidence>
<organism evidence="2 3">
    <name type="scientific">Holtiella tumoricola</name>
    <dbReference type="NCBI Taxonomy" id="3018743"/>
    <lineage>
        <taxon>Bacteria</taxon>
        <taxon>Bacillati</taxon>
        <taxon>Bacillota</taxon>
        <taxon>Clostridia</taxon>
        <taxon>Lachnospirales</taxon>
        <taxon>Cellulosilyticaceae</taxon>
        <taxon>Holtiella</taxon>
    </lineage>
</organism>
<protein>
    <submittedName>
        <fullName evidence="2">Peptidoglycan-binding protein</fullName>
    </submittedName>
</protein>
<sequence>MRNFRYPPIMSRQSTGTLVVDVTTDPTLTALRPISDVPVTIKQQTSTGERIIAQLKTNANGQTPPLSLNAPSEELTQSPQTIETPFSSFIVEVNAPEYISTVVNGTQIFANIRSIQPIQLISSEQPILFTANRSKYMRQQTDEITIGPPTLYGDYPPKIPESSIKDTSSPGFVVLPEVVVPEFVIVHTGTPSNNSAPNYSVLFKDYIKNVASSEIYPTWPLETIRANVVAIISFTLNRVYTEWYRNQGKNFTITNSTAFDHAFFYGRDIFDTISLQVDRIFDTYVKRPGVEQPLLTQYCDGAKSTCPNWMTQWGSKALGDEGRSYEEILRYYYGSDITFPQAPVVSGVPESYPGTPLRLGDSGPAVRTIQEQLNRISNNYPLIPKVRTTGNFDEATQEAVKTFQQIFHLNPDGIVGKDTWYKISQIYVAVTKIAELMP</sequence>
<dbReference type="Proteomes" id="UP001169242">
    <property type="component" value="Unassembled WGS sequence"/>
</dbReference>
<dbReference type="EMBL" id="JAQIFT010000068">
    <property type="protein sequence ID" value="MDA3733810.1"/>
    <property type="molecule type" value="Genomic_DNA"/>
</dbReference>
<dbReference type="InterPro" id="IPR036365">
    <property type="entry name" value="PGBD-like_sf"/>
</dbReference>
<name>A0AA42DRH5_9FIRM</name>
<comment type="caution">
    <text evidence="2">The sequence shown here is derived from an EMBL/GenBank/DDBJ whole genome shotgun (WGS) entry which is preliminary data.</text>
</comment>
<gene>
    <name evidence="2" type="ORF">PBV87_20260</name>
</gene>
<dbReference type="SUPFAM" id="SSF47090">
    <property type="entry name" value="PGBD-like"/>
    <property type="match status" value="1"/>
</dbReference>
<dbReference type="Gene3D" id="1.10.101.10">
    <property type="entry name" value="PGBD-like superfamily/PGBD"/>
    <property type="match status" value="1"/>
</dbReference>
<evidence type="ECO:0000259" key="1">
    <source>
        <dbReference type="Pfam" id="PF01471"/>
    </source>
</evidence>
<proteinExistence type="predicted"/>
<dbReference type="AlphaFoldDB" id="A0AA42DRH5"/>
<keyword evidence="3" id="KW-1185">Reference proteome</keyword>
<feature type="domain" description="Peptidoglycan binding-like" evidence="1">
    <location>
        <begin position="362"/>
        <end position="422"/>
    </location>
</feature>
<accession>A0AA42DRH5</accession>
<dbReference type="InterPro" id="IPR036366">
    <property type="entry name" value="PGBDSf"/>
</dbReference>
<reference evidence="2" key="1">
    <citation type="journal article" date="2023" name="Int. J. Syst. Evol. Microbiol.">
        <title>&lt;i&gt;Holtiella tumoricola&lt;/i&gt; gen. nov. sp. nov., isolated from a human clinical sample.</title>
        <authorList>
            <person name="Allen-Vercoe E."/>
            <person name="Daigneault M.C."/>
            <person name="Vancuren S.J."/>
            <person name="Cochrane K."/>
            <person name="O'Neal L.L."/>
            <person name="Sankaranarayanan K."/>
            <person name="Lawson P.A."/>
        </authorList>
    </citation>
    <scope>NUCLEOTIDE SEQUENCE</scope>
    <source>
        <strain evidence="2">CC70A</strain>
    </source>
</reference>